<dbReference type="PANTHER" id="PTHR37422:SF17">
    <property type="entry name" value="O-ANTIGEN LIGASE"/>
    <property type="match status" value="1"/>
</dbReference>
<accession>A0A3G9G3N0</accession>
<comment type="subcellular location">
    <subcellularLocation>
        <location evidence="1">Membrane</location>
        <topology evidence="1">Multi-pass membrane protein</topology>
    </subcellularLocation>
</comment>
<proteinExistence type="predicted"/>
<evidence type="ECO:0000256" key="5">
    <source>
        <dbReference type="SAM" id="MobiDB-lite"/>
    </source>
</evidence>
<feature type="transmembrane region" description="Helical" evidence="6">
    <location>
        <begin position="360"/>
        <end position="383"/>
    </location>
</feature>
<dbReference type="PANTHER" id="PTHR37422">
    <property type="entry name" value="TEICHURONIC ACID BIOSYNTHESIS PROTEIN TUAE"/>
    <property type="match status" value="1"/>
</dbReference>
<reference evidence="9" key="2">
    <citation type="journal article" date="2017" name="Plant Physiol. Biochem.">
        <title>Differential oxidative and antioxidative response of duckweed Lemna minor toward plant growth promoting/inhibiting bacteria.</title>
        <authorList>
            <person name="Ishizawa H."/>
            <person name="Kuroda M."/>
            <person name="Morikawa M."/>
            <person name="Ike M."/>
        </authorList>
    </citation>
    <scope>NUCLEOTIDE SEQUENCE [LARGE SCALE GENOMIC DNA]</scope>
    <source>
        <strain evidence="9">M6</strain>
    </source>
</reference>
<dbReference type="GO" id="GO:0016020">
    <property type="term" value="C:membrane"/>
    <property type="evidence" value="ECO:0007669"/>
    <property type="project" value="UniProtKB-SubCell"/>
</dbReference>
<feature type="transmembrane region" description="Helical" evidence="6">
    <location>
        <begin position="220"/>
        <end position="235"/>
    </location>
</feature>
<dbReference type="RefSeq" id="WP_126419562.1">
    <property type="nucleotide sequence ID" value="NZ_AP018827.1"/>
</dbReference>
<dbReference type="AlphaFoldDB" id="A0A3G9G3N0"/>
<protein>
    <submittedName>
        <fullName evidence="8">O-antigen polymerase</fullName>
    </submittedName>
</protein>
<dbReference type="Pfam" id="PF04932">
    <property type="entry name" value="Wzy_C"/>
    <property type="match status" value="1"/>
</dbReference>
<dbReference type="EMBL" id="AP018827">
    <property type="protein sequence ID" value="BBF79564.1"/>
    <property type="molecule type" value="Genomic_DNA"/>
</dbReference>
<sequence>MPATPAYERDDYPRPVRASGRYDASEPPLSGAALMLFRIEALLAAFCIFMFSEALWAPLFAPNQENGGEVSWMRLLWLPVYGLTLLLSVVRADRFLRVLPALVMAAAMLALCYASGWWSIDPSVTSRRSLALGFTLLFGLYLGARFKGSDLTQIVGGTFAVMAVGSILAALLYPTMGVHHDINAGAWRGLWHEKNQMASLMTFGFVACCASAFLLPDRRVLWIGSAALIFFLIVMSRSKTSLLACLLALGAMPVLSALRSGGVKSVLFVWGGATASLIGGAVFFLMPEAVFKALGKDPTLTGRTQIWESLLRLSDQRPWLGYGYKAFWGPDSIPNQIVKKETNWDVPSAHNGWLDLLVQLGWVGVILFGSCLAITFFCALFRFARVRDGYFSVLALCIFSFLILSESFILGQNNLIFVLFICAMARLTANRIEPL</sequence>
<feature type="transmembrane region" description="Helical" evidence="6">
    <location>
        <begin position="241"/>
        <end position="258"/>
    </location>
</feature>
<keyword evidence="4 6" id="KW-0472">Membrane</keyword>
<evidence type="ECO:0000256" key="3">
    <source>
        <dbReference type="ARBA" id="ARBA00022989"/>
    </source>
</evidence>
<feature type="transmembrane region" description="Helical" evidence="6">
    <location>
        <begin position="72"/>
        <end position="90"/>
    </location>
</feature>
<dbReference type="Proteomes" id="UP000278756">
    <property type="component" value="Chromosome 1"/>
</dbReference>
<feature type="transmembrane region" description="Helical" evidence="6">
    <location>
        <begin position="265"/>
        <end position="286"/>
    </location>
</feature>
<dbReference type="OrthoDB" id="4391260at2"/>
<evidence type="ECO:0000259" key="7">
    <source>
        <dbReference type="Pfam" id="PF04932"/>
    </source>
</evidence>
<dbReference type="InterPro" id="IPR007016">
    <property type="entry name" value="O-antigen_ligase-rel_domated"/>
</dbReference>
<dbReference type="InterPro" id="IPR051533">
    <property type="entry name" value="WaaL-like"/>
</dbReference>
<evidence type="ECO:0000256" key="4">
    <source>
        <dbReference type="ARBA" id="ARBA00023136"/>
    </source>
</evidence>
<name>A0A3G9G3N0_9CAUL</name>
<evidence type="ECO:0000313" key="8">
    <source>
        <dbReference type="EMBL" id="BBF79564.1"/>
    </source>
</evidence>
<evidence type="ECO:0000256" key="6">
    <source>
        <dbReference type="SAM" id="Phobius"/>
    </source>
</evidence>
<feature type="transmembrane region" description="Helical" evidence="6">
    <location>
        <begin position="196"/>
        <end position="215"/>
    </location>
</feature>
<evidence type="ECO:0000256" key="1">
    <source>
        <dbReference type="ARBA" id="ARBA00004141"/>
    </source>
</evidence>
<feature type="transmembrane region" description="Helical" evidence="6">
    <location>
        <begin position="41"/>
        <end position="60"/>
    </location>
</feature>
<feature type="transmembrane region" description="Helical" evidence="6">
    <location>
        <begin position="154"/>
        <end position="176"/>
    </location>
</feature>
<feature type="transmembrane region" description="Helical" evidence="6">
    <location>
        <begin position="126"/>
        <end position="142"/>
    </location>
</feature>
<keyword evidence="3 6" id="KW-1133">Transmembrane helix</keyword>
<organism evidence="8 9">
    <name type="scientific">Asticcacaulis excentricus</name>
    <dbReference type="NCBI Taxonomy" id="78587"/>
    <lineage>
        <taxon>Bacteria</taxon>
        <taxon>Pseudomonadati</taxon>
        <taxon>Pseudomonadota</taxon>
        <taxon>Alphaproteobacteria</taxon>
        <taxon>Caulobacterales</taxon>
        <taxon>Caulobacteraceae</taxon>
        <taxon>Asticcacaulis</taxon>
    </lineage>
</organism>
<feature type="transmembrane region" description="Helical" evidence="6">
    <location>
        <begin position="102"/>
        <end position="120"/>
    </location>
</feature>
<feature type="transmembrane region" description="Helical" evidence="6">
    <location>
        <begin position="390"/>
        <end position="409"/>
    </location>
</feature>
<feature type="domain" description="O-antigen ligase-related" evidence="7">
    <location>
        <begin position="226"/>
        <end position="368"/>
    </location>
</feature>
<feature type="region of interest" description="Disordered" evidence="5">
    <location>
        <begin position="1"/>
        <end position="23"/>
    </location>
</feature>
<evidence type="ECO:0000313" key="9">
    <source>
        <dbReference type="Proteomes" id="UP000278756"/>
    </source>
</evidence>
<evidence type="ECO:0000256" key="2">
    <source>
        <dbReference type="ARBA" id="ARBA00022692"/>
    </source>
</evidence>
<keyword evidence="2 6" id="KW-0812">Transmembrane</keyword>
<gene>
    <name evidence="8" type="ORF">EM6_0132</name>
</gene>
<reference evidence="9" key="1">
    <citation type="journal article" date="2017" name="Biotechnol. Biofuels">
        <title>Evaluation of environmental bacterial communities as a factor affecting the growth of duckweed Lemna minor.</title>
        <authorList>
            <person name="Ishizawa H."/>
            <person name="Kuroda M."/>
            <person name="Morikawa M."/>
            <person name="Ike M."/>
        </authorList>
    </citation>
    <scope>NUCLEOTIDE SEQUENCE [LARGE SCALE GENOMIC DNA]</scope>
    <source>
        <strain evidence="9">M6</strain>
    </source>
</reference>